<dbReference type="HOGENOM" id="CLU_032414_1_0_1"/>
<dbReference type="EMBL" id="KB822721">
    <property type="protein sequence ID" value="ETN39532.1"/>
    <property type="molecule type" value="Genomic_DNA"/>
</dbReference>
<dbReference type="GO" id="GO:0016020">
    <property type="term" value="C:membrane"/>
    <property type="evidence" value="ECO:0007669"/>
    <property type="project" value="UniProtKB-SubCell"/>
</dbReference>
<dbReference type="Proteomes" id="UP000030752">
    <property type="component" value="Unassembled WGS sequence"/>
</dbReference>
<dbReference type="STRING" id="1220924.W2RSV2"/>
<evidence type="ECO:0000313" key="8">
    <source>
        <dbReference type="Proteomes" id="UP000030752"/>
    </source>
</evidence>
<evidence type="ECO:0000256" key="6">
    <source>
        <dbReference type="SAM" id="Phobius"/>
    </source>
</evidence>
<evidence type="ECO:0008006" key="9">
    <source>
        <dbReference type="Google" id="ProtNLM"/>
    </source>
</evidence>
<dbReference type="PANTHER" id="PTHR31794:SF4">
    <property type="entry name" value="AUXIN EFFLUX TRANSPORTER FAMILY PROTEIN (EUROFUNG)"/>
    <property type="match status" value="1"/>
</dbReference>
<feature type="transmembrane region" description="Helical" evidence="6">
    <location>
        <begin position="242"/>
        <end position="259"/>
    </location>
</feature>
<protein>
    <recommendedName>
        <fullName evidence="9">Auxin efflux carrier</fullName>
    </recommendedName>
</protein>
<dbReference type="PANTHER" id="PTHR31794">
    <property type="entry name" value="AUXIN EFFLUX TRANSPORTER FAMILY PROTEIN (EUROFUNG)"/>
    <property type="match status" value="1"/>
</dbReference>
<dbReference type="RefSeq" id="XP_008718317.1">
    <property type="nucleotide sequence ID" value="XM_008720095.1"/>
</dbReference>
<comment type="subcellular location">
    <subcellularLocation>
        <location evidence="1">Membrane</location>
        <topology evidence="1">Multi-pass membrane protein</topology>
    </subcellularLocation>
</comment>
<dbReference type="AlphaFoldDB" id="W2RSV2"/>
<gene>
    <name evidence="7" type="ORF">HMPREF1541_05758</name>
</gene>
<dbReference type="InParanoid" id="W2RSV2"/>
<evidence type="ECO:0000313" key="7">
    <source>
        <dbReference type="EMBL" id="ETN39532.1"/>
    </source>
</evidence>
<reference evidence="7 8" key="1">
    <citation type="submission" date="2013-03" db="EMBL/GenBank/DDBJ databases">
        <title>The Genome Sequence of Phialophora europaea CBS 101466.</title>
        <authorList>
            <consortium name="The Broad Institute Genomics Platform"/>
            <person name="Cuomo C."/>
            <person name="de Hoog S."/>
            <person name="Gorbushina A."/>
            <person name="Walker B."/>
            <person name="Young S.K."/>
            <person name="Zeng Q."/>
            <person name="Gargeya S."/>
            <person name="Fitzgerald M."/>
            <person name="Haas B."/>
            <person name="Abouelleil A."/>
            <person name="Allen A.W."/>
            <person name="Alvarado L."/>
            <person name="Arachchi H.M."/>
            <person name="Berlin A.M."/>
            <person name="Chapman S.B."/>
            <person name="Gainer-Dewar J."/>
            <person name="Goldberg J."/>
            <person name="Griggs A."/>
            <person name="Gujja S."/>
            <person name="Hansen M."/>
            <person name="Howarth C."/>
            <person name="Imamovic A."/>
            <person name="Ireland A."/>
            <person name="Larimer J."/>
            <person name="McCowan C."/>
            <person name="Murphy C."/>
            <person name="Pearson M."/>
            <person name="Poon T.W."/>
            <person name="Priest M."/>
            <person name="Roberts A."/>
            <person name="Saif S."/>
            <person name="Shea T."/>
            <person name="Sisk P."/>
            <person name="Sykes S."/>
            <person name="Wortman J."/>
            <person name="Nusbaum C."/>
            <person name="Birren B."/>
        </authorList>
    </citation>
    <scope>NUCLEOTIDE SEQUENCE [LARGE SCALE GENOMIC DNA]</scope>
    <source>
        <strain evidence="7 8">CBS 101466</strain>
    </source>
</reference>
<name>W2RSV2_CYPE1</name>
<evidence type="ECO:0000256" key="2">
    <source>
        <dbReference type="ARBA" id="ARBA00022692"/>
    </source>
</evidence>
<feature type="region of interest" description="Disordered" evidence="5">
    <location>
        <begin position="173"/>
        <end position="230"/>
    </location>
</feature>
<keyword evidence="2 6" id="KW-0812">Transmembrane</keyword>
<evidence type="ECO:0000256" key="1">
    <source>
        <dbReference type="ARBA" id="ARBA00004141"/>
    </source>
</evidence>
<dbReference type="GO" id="GO:0055085">
    <property type="term" value="P:transmembrane transport"/>
    <property type="evidence" value="ECO:0007669"/>
    <property type="project" value="InterPro"/>
</dbReference>
<dbReference type="VEuPathDB" id="FungiDB:HMPREF1541_05758"/>
<feature type="transmembrane region" description="Helical" evidence="6">
    <location>
        <begin position="326"/>
        <end position="351"/>
    </location>
</feature>
<keyword evidence="8" id="KW-1185">Reference proteome</keyword>
<proteinExistence type="predicted"/>
<dbReference type="GeneID" id="19973097"/>
<dbReference type="eggNOG" id="KOG2722">
    <property type="taxonomic scope" value="Eukaryota"/>
</dbReference>
<feature type="transmembrane region" description="Helical" evidence="6">
    <location>
        <begin position="72"/>
        <end position="94"/>
    </location>
</feature>
<sequence>MANNLLATFLAAAQASSSVLLVAVYGILAGELNILDAPATKKISALCVRMALPALLVTRLGGELEQDTWMRYIPVFAWALFYNVLSLCLGMSAVKLFKLPRWLPVTIAFNNTTSLPLLLTRALESTGVFERLLVGDDTSAAAITRAQSYFLVNSMVGNCLTFAIGPRLMRPPEPSTTGVVRRKSHSDSDSEDGSPLRESSRERASTERASLLPGSGHQLEAESTNQPPRMTKEKVLRHLRDFFNEPTIGAIIGLILGVTPSLHRSFFASTSEGGLFTAWLTASLVSLGQSFVPLQVIVVGFTLSASFHQGHFSRNQQHRQGFLKRFGPTLVVLLIRFAIWPLVSLVSIYLLATYTNILSQDPVLWFTMILMPAGPPAMKLIAMANVGDAEESAKISVARILAIAYICVPLLSFSVVGALNAVEKAMRVTGRTS</sequence>
<organism evidence="7 8">
    <name type="scientific">Cyphellophora europaea (strain CBS 101466)</name>
    <name type="common">Phialophora europaea</name>
    <dbReference type="NCBI Taxonomy" id="1220924"/>
    <lineage>
        <taxon>Eukaryota</taxon>
        <taxon>Fungi</taxon>
        <taxon>Dikarya</taxon>
        <taxon>Ascomycota</taxon>
        <taxon>Pezizomycotina</taxon>
        <taxon>Eurotiomycetes</taxon>
        <taxon>Chaetothyriomycetidae</taxon>
        <taxon>Chaetothyriales</taxon>
        <taxon>Cyphellophoraceae</taxon>
        <taxon>Cyphellophora</taxon>
    </lineage>
</organism>
<dbReference type="GO" id="GO:0005783">
    <property type="term" value="C:endoplasmic reticulum"/>
    <property type="evidence" value="ECO:0007669"/>
    <property type="project" value="TreeGrafter"/>
</dbReference>
<feature type="transmembrane region" description="Helical" evidence="6">
    <location>
        <begin position="363"/>
        <end position="386"/>
    </location>
</feature>
<keyword evidence="4 6" id="KW-0472">Membrane</keyword>
<feature type="transmembrane region" description="Helical" evidence="6">
    <location>
        <begin position="398"/>
        <end position="419"/>
    </location>
</feature>
<evidence type="ECO:0000256" key="3">
    <source>
        <dbReference type="ARBA" id="ARBA00022989"/>
    </source>
</evidence>
<evidence type="ECO:0000256" key="5">
    <source>
        <dbReference type="SAM" id="MobiDB-lite"/>
    </source>
</evidence>
<keyword evidence="3 6" id="KW-1133">Transmembrane helix</keyword>
<feature type="transmembrane region" description="Helical" evidence="6">
    <location>
        <begin position="279"/>
        <end position="305"/>
    </location>
</feature>
<accession>W2RSV2</accession>
<dbReference type="Pfam" id="PF03547">
    <property type="entry name" value="Mem_trans"/>
    <property type="match status" value="1"/>
</dbReference>
<feature type="compositionally biased region" description="Basic and acidic residues" evidence="5">
    <location>
        <begin position="194"/>
        <end position="206"/>
    </location>
</feature>
<dbReference type="InterPro" id="IPR004776">
    <property type="entry name" value="Mem_transp_PIN-like"/>
</dbReference>
<dbReference type="OrthoDB" id="191139at2759"/>
<evidence type="ECO:0000256" key="4">
    <source>
        <dbReference type="ARBA" id="ARBA00023136"/>
    </source>
</evidence>